<gene>
    <name evidence="7" type="ORF">U0042_02230</name>
</gene>
<evidence type="ECO:0000313" key="8">
    <source>
        <dbReference type="Proteomes" id="UP001325479"/>
    </source>
</evidence>
<proteinExistence type="inferred from homology"/>
<dbReference type="PANTHER" id="PTHR46577">
    <property type="entry name" value="HTH-TYPE TRANSCRIPTIONAL REGULATORY PROTEIN GABR"/>
    <property type="match status" value="1"/>
</dbReference>
<evidence type="ECO:0000259" key="6">
    <source>
        <dbReference type="PROSITE" id="PS50949"/>
    </source>
</evidence>
<reference evidence="7 8" key="1">
    <citation type="submission" date="2023-12" db="EMBL/GenBank/DDBJ databases">
        <title>Genome sequencing and assembly of bacterial species from a model synthetic community.</title>
        <authorList>
            <person name="Hogle S.L."/>
        </authorList>
    </citation>
    <scope>NUCLEOTIDE SEQUENCE [LARGE SCALE GENOMIC DNA]</scope>
    <source>
        <strain evidence="7 8">HAMBI 2494</strain>
    </source>
</reference>
<feature type="domain" description="HTH gntR-type" evidence="6">
    <location>
        <begin position="11"/>
        <end position="79"/>
    </location>
</feature>
<accession>A0ABZ0WME2</accession>
<organism evidence="7 8">
    <name type="scientific">Paraburkholderia kururiensis</name>
    <dbReference type="NCBI Taxonomy" id="984307"/>
    <lineage>
        <taxon>Bacteria</taxon>
        <taxon>Pseudomonadati</taxon>
        <taxon>Pseudomonadota</taxon>
        <taxon>Betaproteobacteria</taxon>
        <taxon>Burkholderiales</taxon>
        <taxon>Burkholderiaceae</taxon>
        <taxon>Paraburkholderia</taxon>
    </lineage>
</organism>
<dbReference type="InterPro" id="IPR036390">
    <property type="entry name" value="WH_DNA-bd_sf"/>
</dbReference>
<comment type="similarity">
    <text evidence="1">In the C-terminal section; belongs to the class-I pyridoxal-phosphate-dependent aminotransferase family.</text>
</comment>
<dbReference type="InterPro" id="IPR015424">
    <property type="entry name" value="PyrdxlP-dep_Trfase"/>
</dbReference>
<keyword evidence="8" id="KW-1185">Reference proteome</keyword>
<dbReference type="InterPro" id="IPR004839">
    <property type="entry name" value="Aminotransferase_I/II_large"/>
</dbReference>
<protein>
    <submittedName>
        <fullName evidence="7">PLP-dependent aminotransferase family protein</fullName>
    </submittedName>
</protein>
<evidence type="ECO:0000256" key="2">
    <source>
        <dbReference type="ARBA" id="ARBA00022898"/>
    </source>
</evidence>
<keyword evidence="2" id="KW-0663">Pyridoxal phosphate</keyword>
<keyword evidence="5" id="KW-0804">Transcription</keyword>
<dbReference type="InterPro" id="IPR051446">
    <property type="entry name" value="HTH_trans_reg/aminotransferase"/>
</dbReference>
<evidence type="ECO:0000256" key="4">
    <source>
        <dbReference type="ARBA" id="ARBA00023125"/>
    </source>
</evidence>
<dbReference type="PROSITE" id="PS50949">
    <property type="entry name" value="HTH_GNTR"/>
    <property type="match status" value="1"/>
</dbReference>
<keyword evidence="7" id="KW-0032">Aminotransferase</keyword>
<dbReference type="SMART" id="SM00345">
    <property type="entry name" value="HTH_GNTR"/>
    <property type="match status" value="1"/>
</dbReference>
<dbReference type="Pfam" id="PF00392">
    <property type="entry name" value="GntR"/>
    <property type="match status" value="1"/>
</dbReference>
<name>A0ABZ0WME2_9BURK</name>
<dbReference type="Proteomes" id="UP001325479">
    <property type="component" value="Chromosome"/>
</dbReference>
<dbReference type="CDD" id="cd07377">
    <property type="entry name" value="WHTH_GntR"/>
    <property type="match status" value="1"/>
</dbReference>
<evidence type="ECO:0000256" key="5">
    <source>
        <dbReference type="ARBA" id="ARBA00023163"/>
    </source>
</evidence>
<keyword evidence="3" id="KW-0805">Transcription regulation</keyword>
<dbReference type="Gene3D" id="1.10.10.10">
    <property type="entry name" value="Winged helix-like DNA-binding domain superfamily/Winged helix DNA-binding domain"/>
    <property type="match status" value="1"/>
</dbReference>
<evidence type="ECO:0000256" key="3">
    <source>
        <dbReference type="ARBA" id="ARBA00023015"/>
    </source>
</evidence>
<dbReference type="InterPro" id="IPR015421">
    <property type="entry name" value="PyrdxlP-dep_Trfase_major"/>
</dbReference>
<dbReference type="CDD" id="cd00609">
    <property type="entry name" value="AAT_like"/>
    <property type="match status" value="1"/>
</dbReference>
<keyword evidence="4" id="KW-0238">DNA-binding</keyword>
<evidence type="ECO:0000256" key="1">
    <source>
        <dbReference type="ARBA" id="ARBA00005384"/>
    </source>
</evidence>
<dbReference type="PANTHER" id="PTHR46577:SF2">
    <property type="entry name" value="TRANSCRIPTIONAL REGULATORY PROTEIN"/>
    <property type="match status" value="1"/>
</dbReference>
<dbReference type="RefSeq" id="WP_114809670.1">
    <property type="nucleotide sequence ID" value="NZ_CP139965.1"/>
</dbReference>
<dbReference type="InterPro" id="IPR000524">
    <property type="entry name" value="Tscrpt_reg_HTH_GntR"/>
</dbReference>
<dbReference type="Pfam" id="PF00155">
    <property type="entry name" value="Aminotran_1_2"/>
    <property type="match status" value="1"/>
</dbReference>
<dbReference type="SUPFAM" id="SSF46785">
    <property type="entry name" value="Winged helix' DNA-binding domain"/>
    <property type="match status" value="1"/>
</dbReference>
<dbReference type="GO" id="GO:0008483">
    <property type="term" value="F:transaminase activity"/>
    <property type="evidence" value="ECO:0007669"/>
    <property type="project" value="UniProtKB-KW"/>
</dbReference>
<keyword evidence="7" id="KW-0808">Transferase</keyword>
<sequence length="467" mass="51759">MKIKLDPMKPAPLKEQLVHQVEDMIRSRQLPVGARLPSIRQLSAANRVSRFPVMEAYDDLVSRGLIEPRHGSGFYVTHSASAQDHGQRGADPGVARAESGQILRQFNAPASASPLSSGFIPAAWRDVENIAQCVRQVSRTDVASLVDYAAPQGDMVLREQIARRLACLAIDVPSQQILITHSASHALDLVTRMMLRPGDTVFVEDPGYFNLFGLLRLQGIQLVGVPRRQSGPDVDAMQALLAVHRPKLFFVNTVFQNPTATNIAPQVAFRILQLAHQHDFSVVEDDVYADLQPVPTQRLAALDQLDRVIYIGGFSKTLSSSLRLGYIAAHTDLVRDLVDVKTLTSMGGTRFSESVVATLLERGVYRRHMEKLRHRVNDALMRAVEQLRRSGWEIYEEPCGGMFVFARVPHIDDSTRLVEHATGFGISIAPGTHYRPDKQMSPWLRFNAAYMSDGQAQAFLESAVALA</sequence>
<dbReference type="InterPro" id="IPR036388">
    <property type="entry name" value="WH-like_DNA-bd_sf"/>
</dbReference>
<evidence type="ECO:0000313" key="7">
    <source>
        <dbReference type="EMBL" id="WQD78547.1"/>
    </source>
</evidence>
<dbReference type="SUPFAM" id="SSF53383">
    <property type="entry name" value="PLP-dependent transferases"/>
    <property type="match status" value="1"/>
</dbReference>
<dbReference type="EMBL" id="CP139965">
    <property type="protein sequence ID" value="WQD78547.1"/>
    <property type="molecule type" value="Genomic_DNA"/>
</dbReference>
<dbReference type="Gene3D" id="3.40.640.10">
    <property type="entry name" value="Type I PLP-dependent aspartate aminotransferase-like (Major domain)"/>
    <property type="match status" value="1"/>
</dbReference>